<sequence length="410" mass="46252">MKQLKKLFLLMILVVLASCQNETLTEASSLEENEAAMEEEILVSDGEEDETFVLNDESENLVTPKLTFSKFSNSSKSGSTDCIPDIEGLEESLPDVVSARTTAKPGNEAYFDLEILDTNLAGSDIPAWCIEILLDLDIEGPLDFAVYSSLGDLPEGKFLHPENFDLVNWILNQPFIGAESPGGGTYTYGHVQWAIWKLTDDFICNNCSNLTNPIRQWKDDEDNNIRKGTEILEAAQANGEGFTPQCGQKLGIILSPEGKQSIIITKEVPPLEEECSDCEGKVSELELEFDWYRSKRVKIYQKKENTCYGVKVFDKVLEPGEKFTINGANSDGTFGKYIYIYIGNRCYYYTKIKTNCYTKIGPGYTRGVFNVVSGRSTQGGELCEYVKPDYNCYRHWGCKYYSKCRYGWHY</sequence>
<feature type="chain" id="PRO_5046473437" evidence="1">
    <location>
        <begin position="18"/>
        <end position="410"/>
    </location>
</feature>
<gene>
    <name evidence="2" type="ORF">N1F79_19760</name>
</gene>
<evidence type="ECO:0000313" key="2">
    <source>
        <dbReference type="EMBL" id="MEF3835369.1"/>
    </source>
</evidence>
<keyword evidence="3" id="KW-1185">Reference proteome</keyword>
<protein>
    <submittedName>
        <fullName evidence="2">Uncharacterized protein</fullName>
    </submittedName>
</protein>
<dbReference type="RefSeq" id="WP_303307656.1">
    <property type="nucleotide sequence ID" value="NZ_JAODOP010000004.1"/>
</dbReference>
<accession>A0ABU7XXA6</accession>
<comment type="caution">
    <text evidence="2">The sequence shown here is derived from an EMBL/GenBank/DDBJ whole genome shotgun (WGS) entry which is preliminary data.</text>
</comment>
<name>A0ABU7XXA6_9FLAO</name>
<dbReference type="Proteomes" id="UP001337305">
    <property type="component" value="Unassembled WGS sequence"/>
</dbReference>
<feature type="signal peptide" evidence="1">
    <location>
        <begin position="1"/>
        <end position="17"/>
    </location>
</feature>
<dbReference type="EMBL" id="JAODOP010000004">
    <property type="protein sequence ID" value="MEF3835369.1"/>
    <property type="molecule type" value="Genomic_DNA"/>
</dbReference>
<evidence type="ECO:0000256" key="1">
    <source>
        <dbReference type="SAM" id="SignalP"/>
    </source>
</evidence>
<organism evidence="2 3">
    <name type="scientific">Flavivirga spongiicola</name>
    <dbReference type="NCBI Taxonomy" id="421621"/>
    <lineage>
        <taxon>Bacteria</taxon>
        <taxon>Pseudomonadati</taxon>
        <taxon>Bacteroidota</taxon>
        <taxon>Flavobacteriia</taxon>
        <taxon>Flavobacteriales</taxon>
        <taxon>Flavobacteriaceae</taxon>
        <taxon>Flavivirga</taxon>
    </lineage>
</organism>
<reference evidence="2 3" key="1">
    <citation type="submission" date="2022-09" db="EMBL/GenBank/DDBJ databases">
        <title>Genome sequencing of Flavivirga sp. MEBiC05379.</title>
        <authorList>
            <person name="Oh H.-M."/>
            <person name="Kwon K.K."/>
            <person name="Park M.J."/>
            <person name="Yang S.-H."/>
        </authorList>
    </citation>
    <scope>NUCLEOTIDE SEQUENCE [LARGE SCALE GENOMIC DNA]</scope>
    <source>
        <strain evidence="2 3">MEBiC05379</strain>
    </source>
</reference>
<keyword evidence="1" id="KW-0732">Signal</keyword>
<dbReference type="PROSITE" id="PS51257">
    <property type="entry name" value="PROKAR_LIPOPROTEIN"/>
    <property type="match status" value="1"/>
</dbReference>
<proteinExistence type="predicted"/>
<evidence type="ECO:0000313" key="3">
    <source>
        <dbReference type="Proteomes" id="UP001337305"/>
    </source>
</evidence>